<dbReference type="PANTHER" id="PTHR46401:SF2">
    <property type="entry name" value="GLYCOSYLTRANSFERASE WBBK-RELATED"/>
    <property type="match status" value="1"/>
</dbReference>
<name>A0AB36ZST5_9BACT</name>
<sequence length="341" mass="39643">MIYIIAPNIKSGGGLELLLYLIEYIKTNHPKLKCIVYADDSLQMIQSSKNIEVSHMKSSLEKIKLFSKKIDNALYFGNLPPLVKSKNSLVYFHNLYLLMAFQKLIRTSAKFFVKYFLQQLYIRFFIKNVDIVACQNDDIKKQFIKKFNFRNVWLLPFFRFCNKKLLEKSEKIYDFCYVSLAYPHKNHQRLLEACEILSDEKVHFSLALTIEEGHDNLIEKIKLINKQGNIKISNLGKISKEEVCKLYAQSRCLVFPSTKESFGLALVEAVNMNLDVIASDLEYVYESIEPSLVFNPQSSLDMSMKLKEYLKSDVKRSQVKIENKIDELIRILIKDGGDVQK</sequence>
<protein>
    <submittedName>
        <fullName evidence="3">Glycosyl transferase family 1</fullName>
    </submittedName>
</protein>
<dbReference type="AlphaFoldDB" id="A0AB36ZST5"/>
<feature type="domain" description="Glycosyl transferase family 1" evidence="2">
    <location>
        <begin position="166"/>
        <end position="319"/>
    </location>
</feature>
<dbReference type="SUPFAM" id="SSF53756">
    <property type="entry name" value="UDP-Glycosyltransferase/glycogen phosphorylase"/>
    <property type="match status" value="1"/>
</dbReference>
<dbReference type="Gene3D" id="3.40.50.2000">
    <property type="entry name" value="Glycogen Phosphorylase B"/>
    <property type="match status" value="1"/>
</dbReference>
<comment type="caution">
    <text evidence="3">The sequence shown here is derived from an EMBL/GenBank/DDBJ whole genome shotgun (WGS) entry which is preliminary data.</text>
</comment>
<organism evidence="3 4">
    <name type="scientific">Malaciobacter marinus</name>
    <dbReference type="NCBI Taxonomy" id="505249"/>
    <lineage>
        <taxon>Bacteria</taxon>
        <taxon>Pseudomonadati</taxon>
        <taxon>Campylobacterota</taxon>
        <taxon>Epsilonproteobacteria</taxon>
        <taxon>Campylobacterales</taxon>
        <taxon>Arcobacteraceae</taxon>
        <taxon>Malaciobacter</taxon>
    </lineage>
</organism>
<gene>
    <name evidence="3" type="ORF">B0F89_1335</name>
</gene>
<dbReference type="EMBL" id="PTIW01000033">
    <property type="protein sequence ID" value="PPK59165.1"/>
    <property type="molecule type" value="Genomic_DNA"/>
</dbReference>
<keyword evidence="1 3" id="KW-0808">Transferase</keyword>
<dbReference type="RefSeq" id="WP_104412691.1">
    <property type="nucleotide sequence ID" value="NZ_PTIW01000033.1"/>
</dbReference>
<dbReference type="InterPro" id="IPR001296">
    <property type="entry name" value="Glyco_trans_1"/>
</dbReference>
<evidence type="ECO:0000259" key="2">
    <source>
        <dbReference type="Pfam" id="PF00534"/>
    </source>
</evidence>
<evidence type="ECO:0000256" key="1">
    <source>
        <dbReference type="ARBA" id="ARBA00022679"/>
    </source>
</evidence>
<proteinExistence type="predicted"/>
<dbReference type="Proteomes" id="UP000239861">
    <property type="component" value="Unassembled WGS sequence"/>
</dbReference>
<evidence type="ECO:0000313" key="3">
    <source>
        <dbReference type="EMBL" id="PPK59165.1"/>
    </source>
</evidence>
<dbReference type="Pfam" id="PF00534">
    <property type="entry name" value="Glycos_transf_1"/>
    <property type="match status" value="1"/>
</dbReference>
<reference evidence="3 4" key="1">
    <citation type="submission" date="2018-02" db="EMBL/GenBank/DDBJ databases">
        <title>Subsurface microbial communities from deep shales in Ohio and West Virginia, USA.</title>
        <authorList>
            <person name="Wrighton K."/>
        </authorList>
    </citation>
    <scope>NUCLEOTIDE SEQUENCE [LARGE SCALE GENOMIC DNA]</scope>
    <source>
        <strain evidence="3 4">MARC-MIP3H16</strain>
    </source>
</reference>
<accession>A0AB36ZST5</accession>
<evidence type="ECO:0000313" key="4">
    <source>
        <dbReference type="Proteomes" id="UP000239861"/>
    </source>
</evidence>
<dbReference type="GO" id="GO:0016757">
    <property type="term" value="F:glycosyltransferase activity"/>
    <property type="evidence" value="ECO:0007669"/>
    <property type="project" value="InterPro"/>
</dbReference>
<dbReference type="PANTHER" id="PTHR46401">
    <property type="entry name" value="GLYCOSYLTRANSFERASE WBBK-RELATED"/>
    <property type="match status" value="1"/>
</dbReference>